<comment type="caution">
    <text evidence="2">The sequence shown here is derived from an EMBL/GenBank/DDBJ whole genome shotgun (WGS) entry which is preliminary data.</text>
</comment>
<accession>A0A4R3TLT5</accession>
<name>A0A4R3TLT5_9FIRM</name>
<dbReference type="Gene3D" id="3.40.630.30">
    <property type="match status" value="1"/>
</dbReference>
<evidence type="ECO:0000313" key="3">
    <source>
        <dbReference type="Proteomes" id="UP000295773"/>
    </source>
</evidence>
<dbReference type="GO" id="GO:0016747">
    <property type="term" value="F:acyltransferase activity, transferring groups other than amino-acyl groups"/>
    <property type="evidence" value="ECO:0007669"/>
    <property type="project" value="InterPro"/>
</dbReference>
<evidence type="ECO:0000259" key="1">
    <source>
        <dbReference type="PROSITE" id="PS51186"/>
    </source>
</evidence>
<dbReference type="Pfam" id="PF13673">
    <property type="entry name" value="Acetyltransf_10"/>
    <property type="match status" value="1"/>
</dbReference>
<dbReference type="RefSeq" id="WP_132224015.1">
    <property type="nucleotide sequence ID" value="NZ_JANKBG010000004.1"/>
</dbReference>
<dbReference type="CDD" id="cd04301">
    <property type="entry name" value="NAT_SF"/>
    <property type="match status" value="1"/>
</dbReference>
<keyword evidence="3" id="KW-1185">Reference proteome</keyword>
<sequence>MKLEDRILYADMLECRRKKGKIYYEDSHGLLVESPKSHMLYCAAENEASAKAVVAHLPSSFAILVAHDMYTDRFIQQQYHITCELRCYHSAYIEKTLPQVKLPHGFTMQTLTEAYIPEIIALYKHSMPSLATVEYIKECLNDDMFAVFDKEILCGFIGVHEEESIGLLEVKQEYQRKGIATALLQRAVQSQMLKGRIPYGEIVEDNIISLQMQKKAGMKTSEKLTYWYFMEE</sequence>
<dbReference type="AlphaFoldDB" id="A0A4R3TLT5"/>
<keyword evidence="2" id="KW-0808">Transferase</keyword>
<proteinExistence type="predicted"/>
<organism evidence="2 3">
    <name type="scientific">Longicatena caecimuris</name>
    <dbReference type="NCBI Taxonomy" id="1796635"/>
    <lineage>
        <taxon>Bacteria</taxon>
        <taxon>Bacillati</taxon>
        <taxon>Bacillota</taxon>
        <taxon>Erysipelotrichia</taxon>
        <taxon>Erysipelotrichales</taxon>
        <taxon>Erysipelotrichaceae</taxon>
        <taxon>Longicatena</taxon>
    </lineage>
</organism>
<gene>
    <name evidence="2" type="ORF">EDD61_10423</name>
</gene>
<reference evidence="2 3" key="1">
    <citation type="submission" date="2019-03" db="EMBL/GenBank/DDBJ databases">
        <title>Genomic Encyclopedia of Type Strains, Phase IV (KMG-IV): sequencing the most valuable type-strain genomes for metagenomic binning, comparative biology and taxonomic classification.</title>
        <authorList>
            <person name="Goeker M."/>
        </authorList>
    </citation>
    <scope>NUCLEOTIDE SEQUENCE [LARGE SCALE GENOMIC DNA]</scope>
    <source>
        <strain evidence="2 3">DSM 29481</strain>
    </source>
</reference>
<protein>
    <submittedName>
        <fullName evidence="2">Acetyltransferase (GNAT) family protein</fullName>
    </submittedName>
</protein>
<dbReference type="EMBL" id="SMBP01000004">
    <property type="protein sequence ID" value="TCU62387.1"/>
    <property type="molecule type" value="Genomic_DNA"/>
</dbReference>
<dbReference type="InterPro" id="IPR000182">
    <property type="entry name" value="GNAT_dom"/>
</dbReference>
<dbReference type="Proteomes" id="UP000295773">
    <property type="component" value="Unassembled WGS sequence"/>
</dbReference>
<feature type="domain" description="N-acetyltransferase" evidence="1">
    <location>
        <begin position="106"/>
        <end position="232"/>
    </location>
</feature>
<dbReference type="InterPro" id="IPR016181">
    <property type="entry name" value="Acyl_CoA_acyltransferase"/>
</dbReference>
<dbReference type="PROSITE" id="PS51186">
    <property type="entry name" value="GNAT"/>
    <property type="match status" value="1"/>
</dbReference>
<evidence type="ECO:0000313" key="2">
    <source>
        <dbReference type="EMBL" id="TCU62387.1"/>
    </source>
</evidence>
<dbReference type="SUPFAM" id="SSF55729">
    <property type="entry name" value="Acyl-CoA N-acyltransferases (Nat)"/>
    <property type="match status" value="1"/>
</dbReference>